<dbReference type="RefSeq" id="XP_026682545.1">
    <property type="nucleotide sequence ID" value="XM_026826744.1"/>
</dbReference>
<dbReference type="PANTHER" id="PTHR12243:SF67">
    <property type="entry name" value="COREPRESSOR OF PANGOLIN, ISOFORM A-RELATED"/>
    <property type="match status" value="1"/>
</dbReference>
<dbReference type="STRING" id="121845.A0A3Q0J752"/>
<reference evidence="4" key="1">
    <citation type="submission" date="2025-08" db="UniProtKB">
        <authorList>
            <consortium name="RefSeq"/>
        </authorList>
    </citation>
    <scope>IDENTIFICATION</scope>
</reference>
<evidence type="ECO:0000313" key="4">
    <source>
        <dbReference type="RefSeq" id="XP_026682545.1"/>
    </source>
</evidence>
<dbReference type="InterPro" id="IPR006578">
    <property type="entry name" value="MADF-dom"/>
</dbReference>
<feature type="compositionally biased region" description="Basic and acidic residues" evidence="1">
    <location>
        <begin position="83"/>
        <end position="92"/>
    </location>
</feature>
<dbReference type="Pfam" id="PF10545">
    <property type="entry name" value="MADF_DNA_bdg"/>
    <property type="match status" value="1"/>
</dbReference>
<keyword evidence="3" id="KW-1185">Reference proteome</keyword>
<name>A0A3Q0J752_DIACI</name>
<sequence>MAKNIDKELLISMVEARPALWDKQSGDFKDKHLKIDCWKAVCLSLNEDFDILEEKQRQEYGKLNEVFFIIIIYSFDPENRDEDKELRDKDKELQDEDKELQDEDKELRDKDKELQKVHLYVPGKLVQRKWAGLRDTWVRKRKEQNEEKSSGSGAKRTRPYIFDQQMSFLRKIYTESPNVVDSIIIDEDVDSIEKDNTLDDISSGVRNPATERKRKLPVDHKMMKFIDHQMGATSMANEGNQP</sequence>
<feature type="domain" description="MADF" evidence="2">
    <location>
        <begin position="10"/>
        <end position="52"/>
    </location>
</feature>
<dbReference type="GeneID" id="113469219"/>
<dbReference type="InterPro" id="IPR039353">
    <property type="entry name" value="TF_Adf1"/>
</dbReference>
<dbReference type="GO" id="GO:0005634">
    <property type="term" value="C:nucleus"/>
    <property type="evidence" value="ECO:0007669"/>
    <property type="project" value="TreeGrafter"/>
</dbReference>
<evidence type="ECO:0000313" key="3">
    <source>
        <dbReference type="Proteomes" id="UP000079169"/>
    </source>
</evidence>
<evidence type="ECO:0000259" key="2">
    <source>
        <dbReference type="Pfam" id="PF10545"/>
    </source>
</evidence>
<feature type="compositionally biased region" description="Acidic residues" evidence="1">
    <location>
        <begin position="93"/>
        <end position="104"/>
    </location>
</feature>
<dbReference type="PaxDb" id="121845-A0A3Q0J752"/>
<dbReference type="GO" id="GO:0006357">
    <property type="term" value="P:regulation of transcription by RNA polymerase II"/>
    <property type="evidence" value="ECO:0007669"/>
    <property type="project" value="TreeGrafter"/>
</dbReference>
<dbReference type="PANTHER" id="PTHR12243">
    <property type="entry name" value="MADF DOMAIN TRANSCRIPTION FACTOR"/>
    <property type="match status" value="1"/>
</dbReference>
<feature type="region of interest" description="Disordered" evidence="1">
    <location>
        <begin position="83"/>
        <end position="107"/>
    </location>
</feature>
<proteinExistence type="predicted"/>
<dbReference type="Proteomes" id="UP000079169">
    <property type="component" value="Unplaced"/>
</dbReference>
<accession>A0A3Q0J752</accession>
<protein>
    <submittedName>
        <fullName evidence="4">Uncharacterized protein LOC113469219</fullName>
    </submittedName>
</protein>
<gene>
    <name evidence="4" type="primary">LOC113469219</name>
</gene>
<organism evidence="3 4">
    <name type="scientific">Diaphorina citri</name>
    <name type="common">Asian citrus psyllid</name>
    <dbReference type="NCBI Taxonomy" id="121845"/>
    <lineage>
        <taxon>Eukaryota</taxon>
        <taxon>Metazoa</taxon>
        <taxon>Ecdysozoa</taxon>
        <taxon>Arthropoda</taxon>
        <taxon>Hexapoda</taxon>
        <taxon>Insecta</taxon>
        <taxon>Pterygota</taxon>
        <taxon>Neoptera</taxon>
        <taxon>Paraneoptera</taxon>
        <taxon>Hemiptera</taxon>
        <taxon>Sternorrhyncha</taxon>
        <taxon>Psylloidea</taxon>
        <taxon>Psyllidae</taxon>
        <taxon>Diaphorininae</taxon>
        <taxon>Diaphorina</taxon>
    </lineage>
</organism>
<dbReference type="AlphaFoldDB" id="A0A3Q0J752"/>
<evidence type="ECO:0000256" key="1">
    <source>
        <dbReference type="SAM" id="MobiDB-lite"/>
    </source>
</evidence>
<dbReference type="KEGG" id="dci:113469219"/>
<dbReference type="GO" id="GO:0005667">
    <property type="term" value="C:transcription regulator complex"/>
    <property type="evidence" value="ECO:0007669"/>
    <property type="project" value="TreeGrafter"/>
</dbReference>